<evidence type="ECO:0000313" key="4">
    <source>
        <dbReference type="EMBL" id="GHH71706.1"/>
    </source>
</evidence>
<dbReference type="CDD" id="cd02205">
    <property type="entry name" value="CBS_pair_SF"/>
    <property type="match status" value="1"/>
</dbReference>
<dbReference type="SUPFAM" id="SSF54631">
    <property type="entry name" value="CBS-domain pair"/>
    <property type="match status" value="1"/>
</dbReference>
<dbReference type="RefSeq" id="WP_190211627.1">
    <property type="nucleotide sequence ID" value="NZ_BNBO01000016.1"/>
</dbReference>
<keyword evidence="5" id="KW-1185">Reference proteome</keyword>
<proteinExistence type="predicted"/>
<comment type="caution">
    <text evidence="4">The sequence shown here is derived from an EMBL/GenBank/DDBJ whole genome shotgun (WGS) entry which is preliminary data.</text>
</comment>
<name>A0A919FSQ6_9ACTN</name>
<dbReference type="Proteomes" id="UP000617734">
    <property type="component" value="Unassembled WGS sequence"/>
</dbReference>
<sequence length="126" mass="13665">MTLTLEPPVTAATVGDRMTGPELQISDDIMVDTAMDILQSSGADHLLVRDEDGRCAGLLTRLHLAPFQARSWYTERTPIRDVVLDRAPYATADMPAGEAAAAMRSRGLELWPVVDHDGHVVGLLSL</sequence>
<accession>A0A919FSQ6</accession>
<evidence type="ECO:0000313" key="5">
    <source>
        <dbReference type="Proteomes" id="UP000617734"/>
    </source>
</evidence>
<organism evidence="4 5">
    <name type="scientific">Kitasatospora indigofera</name>
    <dbReference type="NCBI Taxonomy" id="67307"/>
    <lineage>
        <taxon>Bacteria</taxon>
        <taxon>Bacillati</taxon>
        <taxon>Actinomycetota</taxon>
        <taxon>Actinomycetes</taxon>
        <taxon>Kitasatosporales</taxon>
        <taxon>Streptomycetaceae</taxon>
        <taxon>Kitasatospora</taxon>
    </lineage>
</organism>
<evidence type="ECO:0000256" key="1">
    <source>
        <dbReference type="ARBA" id="ARBA00023122"/>
    </source>
</evidence>
<keyword evidence="1 2" id="KW-0129">CBS domain</keyword>
<evidence type="ECO:0000259" key="3">
    <source>
        <dbReference type="PROSITE" id="PS51371"/>
    </source>
</evidence>
<feature type="domain" description="CBS" evidence="3">
    <location>
        <begin position="18"/>
        <end position="75"/>
    </location>
</feature>
<feature type="domain" description="CBS" evidence="3">
    <location>
        <begin position="83"/>
        <end position="126"/>
    </location>
</feature>
<protein>
    <recommendedName>
        <fullName evidence="3">CBS domain-containing protein</fullName>
    </recommendedName>
</protein>
<dbReference type="PANTHER" id="PTHR43080:SF26">
    <property type="entry name" value="REGULATORY PROTEIN"/>
    <property type="match status" value="1"/>
</dbReference>
<dbReference type="PANTHER" id="PTHR43080">
    <property type="entry name" value="CBS DOMAIN-CONTAINING PROTEIN CBSX3, MITOCHONDRIAL"/>
    <property type="match status" value="1"/>
</dbReference>
<dbReference type="GeneID" id="95353774"/>
<dbReference type="AlphaFoldDB" id="A0A919FSQ6"/>
<reference evidence="4" key="2">
    <citation type="submission" date="2020-09" db="EMBL/GenBank/DDBJ databases">
        <authorList>
            <person name="Sun Q."/>
            <person name="Ohkuma M."/>
        </authorList>
    </citation>
    <scope>NUCLEOTIDE SEQUENCE</scope>
    <source>
        <strain evidence="4">JCM 4646</strain>
    </source>
</reference>
<dbReference type="InterPro" id="IPR051257">
    <property type="entry name" value="Diverse_CBS-Domain"/>
</dbReference>
<dbReference type="PROSITE" id="PS51371">
    <property type="entry name" value="CBS"/>
    <property type="match status" value="2"/>
</dbReference>
<dbReference type="EMBL" id="BNBO01000016">
    <property type="protein sequence ID" value="GHH71706.1"/>
    <property type="molecule type" value="Genomic_DNA"/>
</dbReference>
<gene>
    <name evidence="4" type="ORF">GCM10018781_33470</name>
</gene>
<evidence type="ECO:0000256" key="2">
    <source>
        <dbReference type="PROSITE-ProRule" id="PRU00703"/>
    </source>
</evidence>
<dbReference type="Pfam" id="PF00571">
    <property type="entry name" value="CBS"/>
    <property type="match status" value="2"/>
</dbReference>
<dbReference type="Gene3D" id="3.10.580.10">
    <property type="entry name" value="CBS-domain"/>
    <property type="match status" value="1"/>
</dbReference>
<dbReference type="InterPro" id="IPR046342">
    <property type="entry name" value="CBS_dom_sf"/>
</dbReference>
<dbReference type="InterPro" id="IPR000644">
    <property type="entry name" value="CBS_dom"/>
</dbReference>
<reference evidence="4" key="1">
    <citation type="journal article" date="2014" name="Int. J. Syst. Evol. Microbiol.">
        <title>Complete genome sequence of Corynebacterium casei LMG S-19264T (=DSM 44701T), isolated from a smear-ripened cheese.</title>
        <authorList>
            <consortium name="US DOE Joint Genome Institute (JGI-PGF)"/>
            <person name="Walter F."/>
            <person name="Albersmeier A."/>
            <person name="Kalinowski J."/>
            <person name="Ruckert C."/>
        </authorList>
    </citation>
    <scope>NUCLEOTIDE SEQUENCE</scope>
    <source>
        <strain evidence="4">JCM 4646</strain>
    </source>
</reference>